<name>A0ABQ9CZ02_9PASS</name>
<keyword evidence="3" id="KW-1185">Reference proteome</keyword>
<dbReference type="Proteomes" id="UP001145742">
    <property type="component" value="Unassembled WGS sequence"/>
</dbReference>
<evidence type="ECO:0000313" key="2">
    <source>
        <dbReference type="EMBL" id="KAJ7411995.1"/>
    </source>
</evidence>
<organism evidence="2 3">
    <name type="scientific">Willisornis vidua</name>
    <name type="common">Xingu scale-backed antbird</name>
    <dbReference type="NCBI Taxonomy" id="1566151"/>
    <lineage>
        <taxon>Eukaryota</taxon>
        <taxon>Metazoa</taxon>
        <taxon>Chordata</taxon>
        <taxon>Craniata</taxon>
        <taxon>Vertebrata</taxon>
        <taxon>Euteleostomi</taxon>
        <taxon>Archelosauria</taxon>
        <taxon>Archosauria</taxon>
        <taxon>Dinosauria</taxon>
        <taxon>Saurischia</taxon>
        <taxon>Theropoda</taxon>
        <taxon>Coelurosauria</taxon>
        <taxon>Aves</taxon>
        <taxon>Neognathae</taxon>
        <taxon>Neoaves</taxon>
        <taxon>Telluraves</taxon>
        <taxon>Australaves</taxon>
        <taxon>Passeriformes</taxon>
        <taxon>Thamnophilidae</taxon>
        <taxon>Willisornis</taxon>
    </lineage>
</organism>
<gene>
    <name evidence="2" type="ORF">WISP_99901</name>
</gene>
<comment type="caution">
    <text evidence="2">The sequence shown here is derived from an EMBL/GenBank/DDBJ whole genome shotgun (WGS) entry which is preliminary data.</text>
</comment>
<dbReference type="EMBL" id="WHWB01034270">
    <property type="protein sequence ID" value="KAJ7411995.1"/>
    <property type="molecule type" value="Genomic_DNA"/>
</dbReference>
<keyword evidence="1" id="KW-1133">Transmembrane helix</keyword>
<proteinExistence type="predicted"/>
<evidence type="ECO:0000313" key="3">
    <source>
        <dbReference type="Proteomes" id="UP001145742"/>
    </source>
</evidence>
<reference evidence="2" key="1">
    <citation type="submission" date="2019-10" db="EMBL/GenBank/DDBJ databases">
        <authorList>
            <person name="Soares A.E.R."/>
            <person name="Aleixo A."/>
            <person name="Schneider P."/>
            <person name="Miyaki C.Y."/>
            <person name="Schneider M.P."/>
            <person name="Mello C."/>
            <person name="Vasconcelos A.T.R."/>
        </authorList>
    </citation>
    <scope>NUCLEOTIDE SEQUENCE</scope>
    <source>
        <tissue evidence="2">Muscle</tissue>
    </source>
</reference>
<feature type="transmembrane region" description="Helical" evidence="1">
    <location>
        <begin position="12"/>
        <end position="33"/>
    </location>
</feature>
<evidence type="ECO:0000256" key="1">
    <source>
        <dbReference type="SAM" id="Phobius"/>
    </source>
</evidence>
<keyword evidence="1" id="KW-0472">Membrane</keyword>
<accession>A0ABQ9CZ02</accession>
<sequence>MLLLMQPQIWLAFWAGVALIKVLDLALGLVELYEVSKGPLLKLIQVPLNAILSFKWVNSTTQPGVVCKLADNALDPCVYVTDKEIK</sequence>
<keyword evidence="1" id="KW-0812">Transmembrane</keyword>
<protein>
    <submittedName>
        <fullName evidence="2">Uncharacterized protein</fullName>
    </submittedName>
</protein>